<dbReference type="PANTHER" id="PTHR38099:SF1">
    <property type="entry name" value="LARGE RIBOSOMAL RNA SUBUNIT ACCUMULATION PROTEIN YCED"/>
    <property type="match status" value="1"/>
</dbReference>
<evidence type="ECO:0000256" key="1">
    <source>
        <dbReference type="ARBA" id="ARBA00002868"/>
    </source>
</evidence>
<reference evidence="6 7" key="1">
    <citation type="submission" date="2016-08" db="EMBL/GenBank/DDBJ databases">
        <authorList>
            <person name="Seilhamer J.J."/>
        </authorList>
    </citation>
    <scope>NUCLEOTIDE SEQUENCE [LARGE SCALE GENOMIC DNA]</scope>
    <source>
        <strain evidence="6 7">PH27A</strain>
    </source>
</reference>
<dbReference type="OrthoDB" id="9786771at2"/>
<evidence type="ECO:0000256" key="2">
    <source>
        <dbReference type="ARBA" id="ARBA00010740"/>
    </source>
</evidence>
<dbReference type="Pfam" id="PF02620">
    <property type="entry name" value="YceD"/>
    <property type="match status" value="1"/>
</dbReference>
<comment type="similarity">
    <text evidence="2">Belongs to the DUF177 domain family.</text>
</comment>
<evidence type="ECO:0000256" key="5">
    <source>
        <dbReference type="ARBA" id="ARBA00031841"/>
    </source>
</evidence>
<dbReference type="AlphaFoldDB" id="A0A1E2VEV0"/>
<comment type="function">
    <text evidence="1">Plays a role in synthesis, processing and/or stability of 23S rRNA.</text>
</comment>
<protein>
    <recommendedName>
        <fullName evidence="3">Large ribosomal RNA subunit accumulation protein YceD</fullName>
    </recommendedName>
    <alternativeName>
        <fullName evidence="5">23S rRNA accumulation protein YceD</fullName>
    </alternativeName>
</protein>
<dbReference type="PANTHER" id="PTHR38099">
    <property type="entry name" value="LARGE RIBOSOMAL RNA SUBUNIT ACCUMULATION PROTEIN YCED"/>
    <property type="match status" value="1"/>
</dbReference>
<sequence length="179" mass="20359">MASDQLPDTIDPWKYCQSGRELKLTLDQALFKRASEMLVEVKGQMEFELQFDMDPQRQPFVKGHLRGEAVLTCQRCLQPMTAPLDDDFIWGLVRSEEAAENLPRLYEPVMIEDEKLDLMSVLEDELILALPVVALHPEEVCQLTLSEKARLEEAPKADDASENPFSALADLKRSLQSKQ</sequence>
<dbReference type="GO" id="GO:0042254">
    <property type="term" value="P:ribosome biogenesis"/>
    <property type="evidence" value="ECO:0007669"/>
    <property type="project" value="UniProtKB-KW"/>
</dbReference>
<dbReference type="GO" id="GO:0005829">
    <property type="term" value="C:cytosol"/>
    <property type="evidence" value="ECO:0007669"/>
    <property type="project" value="TreeGrafter"/>
</dbReference>
<accession>A0A1E2VEV0</accession>
<name>A0A1E2VEV0_9GAMM</name>
<dbReference type="Proteomes" id="UP000094291">
    <property type="component" value="Unassembled WGS sequence"/>
</dbReference>
<evidence type="ECO:0000256" key="3">
    <source>
        <dbReference type="ARBA" id="ARBA00015716"/>
    </source>
</evidence>
<evidence type="ECO:0000256" key="4">
    <source>
        <dbReference type="ARBA" id="ARBA00022517"/>
    </source>
</evidence>
<proteinExistence type="inferred from homology"/>
<keyword evidence="4" id="KW-0690">Ribosome biogenesis</keyword>
<dbReference type="InterPro" id="IPR003772">
    <property type="entry name" value="YceD"/>
</dbReference>
<organism evidence="6 7">
    <name type="scientific">Terasakiispira papahanaumokuakeensis</name>
    <dbReference type="NCBI Taxonomy" id="197479"/>
    <lineage>
        <taxon>Bacteria</taxon>
        <taxon>Pseudomonadati</taxon>
        <taxon>Pseudomonadota</taxon>
        <taxon>Gammaproteobacteria</taxon>
        <taxon>Oceanospirillales</taxon>
        <taxon>Terasakiispira</taxon>
    </lineage>
</organism>
<evidence type="ECO:0000313" key="6">
    <source>
        <dbReference type="EMBL" id="ODC05195.1"/>
    </source>
</evidence>
<comment type="caution">
    <text evidence="6">The sequence shown here is derived from an EMBL/GenBank/DDBJ whole genome shotgun (WGS) entry which is preliminary data.</text>
</comment>
<dbReference type="RefSeq" id="WP_069000216.1">
    <property type="nucleotide sequence ID" value="NZ_MDTQ01000001.1"/>
</dbReference>
<dbReference type="InterPro" id="IPR039255">
    <property type="entry name" value="YceD_bac"/>
</dbReference>
<dbReference type="EMBL" id="MDTQ01000001">
    <property type="protein sequence ID" value="ODC05195.1"/>
    <property type="molecule type" value="Genomic_DNA"/>
</dbReference>
<evidence type="ECO:0000313" key="7">
    <source>
        <dbReference type="Proteomes" id="UP000094291"/>
    </source>
</evidence>
<dbReference type="STRING" id="197479.BFW38_04915"/>
<keyword evidence="7" id="KW-1185">Reference proteome</keyword>
<gene>
    <name evidence="6" type="ORF">BFW38_04915</name>
</gene>